<protein>
    <submittedName>
        <fullName evidence="1">Maturation protein</fullName>
    </submittedName>
</protein>
<accession>A0A8S5KYN7</accession>
<keyword evidence="2" id="KW-1185">Reference proteome</keyword>
<dbReference type="GeneID" id="80400256"/>
<dbReference type="EMBL" id="BK013488">
    <property type="protein sequence ID" value="DAD50300.1"/>
    <property type="molecule type" value="Genomic_RNA"/>
</dbReference>
<sequence>APKGHPTFYGTLHYQRSRVSMPPSISRTTTAQIGTLYSAGVPTPQVFTTNKVEKVFWFGKEGNRGYPHLLGQRDIGHGMHLSAHEDVYDLVDIGDAVWFGSNPNDVHYKGKLQVAVTAGGYWNQTFLPDSWGATAYSKMKPTNPQFSYFNSVYELKDLPGMLRQRLHSNGLKNIGSYYLALKFGWEQLFKDIRRMCSLQQKVQKKLSWLIQHEGQPVKTKTNMVDTRTEQGQSSGSSYGAFQPVLPTQFYHSVPTYRNIEWSTDKVWAEGSFRFWLPEGPRDINWTKSMLSALDGSSFPSPSQIYNAIPWTWLIDWFSNVGDIINNIDAGVAKGLASDHWYIMREVAYYRQFTANGEFNQRDGSIKKVTGTSWATATEKYRSKGDPFGFATSASNLSTSQLAILGALGLSKLR</sequence>
<name>A0A8S5KYN7_9VIRU</name>
<organism evidence="1 2">
    <name type="scientific">ssRNA phage Gephyllon.3_16</name>
    <dbReference type="NCBI Taxonomy" id="2786156"/>
    <lineage>
        <taxon>Viruses</taxon>
        <taxon>Riboviria</taxon>
        <taxon>Orthornavirae</taxon>
        <taxon>Lenarviricota</taxon>
        <taxon>Leviviricetes</taxon>
        <taxon>Timlovirales</taxon>
        <taxon>Steitzviridae</taxon>
        <taxon>Huhbevirus</taxon>
        <taxon>Huhbevirus chthonadaptatum</taxon>
    </lineage>
</organism>
<evidence type="ECO:0000313" key="2">
    <source>
        <dbReference type="Proteomes" id="UP000679595"/>
    </source>
</evidence>
<gene>
    <name evidence="1" type="primary">Gephyllon.3_16_1</name>
</gene>
<dbReference type="RefSeq" id="YP_010770738.1">
    <property type="nucleotide sequence ID" value="NC_074376.1"/>
</dbReference>
<evidence type="ECO:0000313" key="1">
    <source>
        <dbReference type="EMBL" id="DAD50300.1"/>
    </source>
</evidence>
<feature type="non-terminal residue" evidence="1">
    <location>
        <position position="1"/>
    </location>
</feature>
<reference evidence="1" key="1">
    <citation type="submission" date="2020-09" db="EMBL/GenBank/DDBJ databases">
        <title>Leviviricetes taxonomy.</title>
        <authorList>
            <person name="Stockdale S.R."/>
            <person name="Callanan J."/>
            <person name="Adriaenssens E.M."/>
            <person name="Kuhn J.H."/>
            <person name="Rumnieks J."/>
            <person name="Shkoporov A."/>
            <person name="Draper L.A."/>
            <person name="Ross P."/>
            <person name="Hill C."/>
        </authorList>
    </citation>
    <scope>NUCLEOTIDE SEQUENCE</scope>
</reference>
<proteinExistence type="predicted"/>
<dbReference type="Proteomes" id="UP000679595">
    <property type="component" value="Segment"/>
</dbReference>
<dbReference type="KEGG" id="vg:80400256"/>